<proteinExistence type="predicted"/>
<accession>A0ABU2YXY7</accession>
<sequence length="160" mass="16517">MSGRPFPRTALPCARGRTAHLLLVAALALTTFVLFCAGSPPGEAPERRPRAASAGPAAERPVEGRSAEGRSAEGRSAVGRSVTAQTGHVERDPCGHSPGEHDCHSPDPAAVLGHMPLPGADHTAAPWQPAPAPAAVAPDGSREPGRARPPDLHQLQLLRV</sequence>
<evidence type="ECO:0000313" key="2">
    <source>
        <dbReference type="EMBL" id="MDT0569186.1"/>
    </source>
</evidence>
<keyword evidence="3" id="KW-1185">Reference proteome</keyword>
<dbReference type="InterPro" id="IPR046151">
    <property type="entry name" value="DUF6153"/>
</dbReference>
<protein>
    <recommendedName>
        <fullName evidence="4">Secreted protein</fullName>
    </recommendedName>
</protein>
<feature type="compositionally biased region" description="Basic and acidic residues" evidence="1">
    <location>
        <begin position="140"/>
        <end position="151"/>
    </location>
</feature>
<evidence type="ECO:0000313" key="3">
    <source>
        <dbReference type="Proteomes" id="UP001180737"/>
    </source>
</evidence>
<feature type="region of interest" description="Disordered" evidence="1">
    <location>
        <begin position="40"/>
        <end position="160"/>
    </location>
</feature>
<feature type="compositionally biased region" description="Basic and acidic residues" evidence="1">
    <location>
        <begin position="88"/>
        <end position="105"/>
    </location>
</feature>
<organism evidence="2 3">
    <name type="scientific">Streptomyces gottesmaniae</name>
    <dbReference type="NCBI Taxonomy" id="3075518"/>
    <lineage>
        <taxon>Bacteria</taxon>
        <taxon>Bacillati</taxon>
        <taxon>Actinomycetota</taxon>
        <taxon>Actinomycetes</taxon>
        <taxon>Kitasatosporales</taxon>
        <taxon>Streptomycetaceae</taxon>
        <taxon>Streptomyces</taxon>
    </lineage>
</organism>
<dbReference type="EMBL" id="JAVRFJ010000013">
    <property type="protein sequence ID" value="MDT0569186.1"/>
    <property type="molecule type" value="Genomic_DNA"/>
</dbReference>
<evidence type="ECO:0008006" key="4">
    <source>
        <dbReference type="Google" id="ProtNLM"/>
    </source>
</evidence>
<dbReference type="Pfam" id="PF19650">
    <property type="entry name" value="DUF6153"/>
    <property type="match status" value="1"/>
</dbReference>
<feature type="compositionally biased region" description="Basic and acidic residues" evidence="1">
    <location>
        <begin position="60"/>
        <end position="73"/>
    </location>
</feature>
<dbReference type="Proteomes" id="UP001180737">
    <property type="component" value="Unassembled WGS sequence"/>
</dbReference>
<evidence type="ECO:0000256" key="1">
    <source>
        <dbReference type="SAM" id="MobiDB-lite"/>
    </source>
</evidence>
<name>A0ABU2YXY7_9ACTN</name>
<reference evidence="2" key="1">
    <citation type="submission" date="2024-05" db="EMBL/GenBank/DDBJ databases">
        <title>30 novel species of actinomycetes from the DSMZ collection.</title>
        <authorList>
            <person name="Nouioui I."/>
        </authorList>
    </citation>
    <scope>NUCLEOTIDE SEQUENCE</scope>
    <source>
        <strain evidence="2">DSM 3412</strain>
    </source>
</reference>
<comment type="caution">
    <text evidence="2">The sequence shown here is derived from an EMBL/GenBank/DDBJ whole genome shotgun (WGS) entry which is preliminary data.</text>
</comment>
<dbReference type="RefSeq" id="WP_033526161.1">
    <property type="nucleotide sequence ID" value="NZ_JAVRFJ010000013.1"/>
</dbReference>
<gene>
    <name evidence="2" type="ORF">RM704_17180</name>
</gene>